<evidence type="ECO:0000313" key="3">
    <source>
        <dbReference type="EMBL" id="CDW17477.1"/>
    </source>
</evidence>
<sequence>MAAELSNSTILVLVSIFSSMILLFIVIVYISHKLSVQEEVVSAIPEDTTRRLSVFDRRISNVKQGFTEIFAQYDPDKQQQMKEKTIIEEESSCFASNSTKIPLSP</sequence>
<keyword evidence="1" id="KW-0472">Membrane</keyword>
<keyword evidence="1" id="KW-1133">Transmembrane helix</keyword>
<reference evidence="2" key="2">
    <citation type="submission" date="2021-02" db="EMBL/GenBank/DDBJ databases">
        <authorList>
            <person name="Bekaert M."/>
        </authorList>
    </citation>
    <scope>NUCLEOTIDE SEQUENCE</scope>
    <source>
        <strain evidence="2">IoA-00</strain>
    </source>
</reference>
<reference evidence="3" key="1">
    <citation type="submission" date="2014-05" db="EMBL/GenBank/DDBJ databases">
        <authorList>
            <person name="Chronopoulou M."/>
        </authorList>
    </citation>
    <scope>NUCLEOTIDE SEQUENCE</scope>
    <source>
        <tissue evidence="3">Whole organism</tissue>
    </source>
</reference>
<dbReference type="AlphaFoldDB" id="A0A0K2SVP4"/>
<feature type="transmembrane region" description="Helical" evidence="1">
    <location>
        <begin position="12"/>
        <end position="30"/>
    </location>
</feature>
<keyword evidence="1" id="KW-0812">Transmembrane</keyword>
<gene>
    <name evidence="2" type="ORF">LSAA_2663</name>
</gene>
<keyword evidence="4" id="KW-1185">Reference proteome</keyword>
<proteinExistence type="predicted"/>
<accession>A0A0K2SVP4</accession>
<dbReference type="EMBL" id="HACA01000116">
    <property type="protein sequence ID" value="CDW17477.1"/>
    <property type="molecule type" value="Transcribed_RNA"/>
</dbReference>
<evidence type="ECO:0000313" key="2">
    <source>
        <dbReference type="EMBL" id="CAF2798750.1"/>
    </source>
</evidence>
<protein>
    <submittedName>
        <fullName evidence="2">(salmon louse) hypothetical protein</fullName>
    </submittedName>
</protein>
<organism evidence="3">
    <name type="scientific">Lepeophtheirus salmonis</name>
    <name type="common">Salmon louse</name>
    <name type="synonym">Caligus salmonis</name>
    <dbReference type="NCBI Taxonomy" id="72036"/>
    <lineage>
        <taxon>Eukaryota</taxon>
        <taxon>Metazoa</taxon>
        <taxon>Ecdysozoa</taxon>
        <taxon>Arthropoda</taxon>
        <taxon>Crustacea</taxon>
        <taxon>Multicrustacea</taxon>
        <taxon>Hexanauplia</taxon>
        <taxon>Copepoda</taxon>
        <taxon>Siphonostomatoida</taxon>
        <taxon>Caligidae</taxon>
        <taxon>Lepeophtheirus</taxon>
    </lineage>
</organism>
<evidence type="ECO:0000313" key="4">
    <source>
        <dbReference type="Proteomes" id="UP000675881"/>
    </source>
</evidence>
<dbReference type="Proteomes" id="UP000675881">
    <property type="component" value="Chromosome 10"/>
</dbReference>
<evidence type="ECO:0000256" key="1">
    <source>
        <dbReference type="SAM" id="Phobius"/>
    </source>
</evidence>
<dbReference type="EMBL" id="HG994589">
    <property type="protein sequence ID" value="CAF2798750.1"/>
    <property type="molecule type" value="Genomic_DNA"/>
</dbReference>
<name>A0A0K2SVP4_LEPSM</name>